<dbReference type="OMA" id="FWSKIGV"/>
<dbReference type="InterPro" id="IPR055172">
    <property type="entry name" value="HTH_RsaL-like"/>
</dbReference>
<evidence type="ECO:0000313" key="3">
    <source>
        <dbReference type="EMBL" id="MCG9026256.1"/>
    </source>
</evidence>
<organism evidence="2 4">
    <name type="scientific">Laribacter hongkongensis</name>
    <dbReference type="NCBI Taxonomy" id="168471"/>
    <lineage>
        <taxon>Bacteria</taxon>
        <taxon>Pseudomonadati</taxon>
        <taxon>Pseudomonadota</taxon>
        <taxon>Betaproteobacteria</taxon>
        <taxon>Neisseriales</taxon>
        <taxon>Aquaspirillaceae</taxon>
        <taxon>Laribacter</taxon>
    </lineage>
</organism>
<dbReference type="AlphaFoldDB" id="A0A248LJP0"/>
<dbReference type="InterPro" id="IPR010982">
    <property type="entry name" value="Lambda_DNA-bd_dom_sf"/>
</dbReference>
<dbReference type="InterPro" id="IPR001387">
    <property type="entry name" value="Cro/C1-type_HTH"/>
</dbReference>
<reference evidence="3 5" key="4">
    <citation type="submission" date="2021-10" db="EMBL/GenBank/DDBJ databases">
        <title>Whole-genome sequencing analysis of Laribacter hongkongensis: virulence gene profiles, carbohydrate-active enzyme prediction, and antimicrobial resistance characterization.</title>
        <authorList>
            <person name="Yuan P."/>
            <person name="Zhan Y."/>
            <person name="Chen D."/>
        </authorList>
    </citation>
    <scope>NUCLEOTIDE SEQUENCE [LARGE SCALE GENOMIC DNA]</scope>
    <source>
        <strain evidence="3 5">W67</strain>
    </source>
</reference>
<reference evidence="2" key="1">
    <citation type="journal article" date="2017" name="J. Antimicrob. Chemother.">
        <title>Emergence and genomic analysis of MDR Laribacter hongkongensis strain HLGZ1 from Guangzhou, China.</title>
        <authorList>
            <person name="Wu H.K."/>
            <person name="Chen J.H."/>
            <person name="Yang L."/>
            <person name="Li A.R."/>
            <person name="Su D.H."/>
            <person name="Lin Y.P."/>
            <person name="Chen D.Q."/>
        </authorList>
    </citation>
    <scope>NUCLEOTIDE SEQUENCE</scope>
    <source>
        <strain evidence="2">HLGZ1</strain>
    </source>
</reference>
<accession>A0A248LJP0</accession>
<evidence type="ECO:0000259" key="1">
    <source>
        <dbReference type="Pfam" id="PF22495"/>
    </source>
</evidence>
<dbReference type="GeneID" id="75108611"/>
<protein>
    <submittedName>
        <fullName evidence="2 3">Transcriptional regulator</fullName>
    </submittedName>
</protein>
<dbReference type="Proteomes" id="UP001200247">
    <property type="component" value="Unassembled WGS sequence"/>
</dbReference>
<feature type="domain" description="RsaL-like HTH" evidence="1">
    <location>
        <begin position="11"/>
        <end position="55"/>
    </location>
</feature>
<dbReference type="GO" id="GO:0003677">
    <property type="term" value="F:DNA binding"/>
    <property type="evidence" value="ECO:0007669"/>
    <property type="project" value="InterPro"/>
</dbReference>
<dbReference type="Pfam" id="PF22495">
    <property type="entry name" value="HTH_92"/>
    <property type="match status" value="1"/>
</dbReference>
<gene>
    <name evidence="3" type="ORF">LH440_10160</name>
    <name evidence="2" type="ORF">LHGZ1_2127</name>
</gene>
<dbReference type="Gene3D" id="1.10.260.40">
    <property type="entry name" value="lambda repressor-like DNA-binding domains"/>
    <property type="match status" value="1"/>
</dbReference>
<reference evidence="4" key="2">
    <citation type="submission" date="2017-06" db="EMBL/GenBank/DDBJ databases">
        <title>Whole genome sequence of Laribacter hongkongensis LHGZ1.</title>
        <authorList>
            <person name="Chen D."/>
            <person name="Wu H."/>
            <person name="Chen J."/>
        </authorList>
    </citation>
    <scope>NUCLEOTIDE SEQUENCE [LARGE SCALE GENOMIC DNA]</scope>
    <source>
        <strain evidence="4">LHGZ1</strain>
    </source>
</reference>
<name>A0A248LJP0_9NEIS</name>
<dbReference type="CDD" id="cd00093">
    <property type="entry name" value="HTH_XRE"/>
    <property type="match status" value="1"/>
</dbReference>
<proteinExistence type="predicted"/>
<dbReference type="OrthoDB" id="3173404at2"/>
<dbReference type="Proteomes" id="UP000197424">
    <property type="component" value="Chromosome"/>
</dbReference>
<dbReference type="SUPFAM" id="SSF47413">
    <property type="entry name" value="lambda repressor-like DNA-binding domains"/>
    <property type="match status" value="1"/>
</dbReference>
<reference evidence="2" key="3">
    <citation type="submission" date="2017-06" db="EMBL/GenBank/DDBJ databases">
        <authorList>
            <person name="Kim H.J."/>
            <person name="Triplett B.A."/>
        </authorList>
    </citation>
    <scope>NUCLEOTIDE SEQUENCE</scope>
    <source>
        <strain evidence="2">HLGZ1</strain>
    </source>
</reference>
<dbReference type="RefSeq" id="WP_012697537.1">
    <property type="nucleotide sequence ID" value="NZ_CP022115.1"/>
</dbReference>
<dbReference type="EMBL" id="CP022115">
    <property type="protein sequence ID" value="ASJ24958.1"/>
    <property type="molecule type" value="Genomic_DNA"/>
</dbReference>
<evidence type="ECO:0000313" key="5">
    <source>
        <dbReference type="Proteomes" id="UP001200247"/>
    </source>
</evidence>
<evidence type="ECO:0000313" key="4">
    <source>
        <dbReference type="Proteomes" id="UP000197424"/>
    </source>
</evidence>
<evidence type="ECO:0000313" key="2">
    <source>
        <dbReference type="EMBL" id="ASJ24958.1"/>
    </source>
</evidence>
<dbReference type="EMBL" id="JAJAXM010000017">
    <property type="protein sequence ID" value="MCG9026256.1"/>
    <property type="molecule type" value="Genomic_DNA"/>
</dbReference>
<sequence>MKLFEKIPNPREIRRKLGLNQQEFWSRIGVTQSGGSRYESGRNMPKPVRELLRLVHIEQIDLTKVKREDFEIIEYLKETHPDLYKSLKKAVKAKVENAGGDMVVSS</sequence>